<dbReference type="Pfam" id="PF13490">
    <property type="entry name" value="zf-HC2"/>
    <property type="match status" value="1"/>
</dbReference>
<proteinExistence type="predicted"/>
<evidence type="ECO:0000313" key="4">
    <source>
        <dbReference type="Proteomes" id="UP000427906"/>
    </source>
</evidence>
<keyword evidence="4" id="KW-1185">Reference proteome</keyword>
<dbReference type="InterPro" id="IPR027383">
    <property type="entry name" value="Znf_put"/>
</dbReference>
<feature type="domain" description="Putative zinc-finger" evidence="2">
    <location>
        <begin position="13"/>
        <end position="41"/>
    </location>
</feature>
<sequence length="166" mass="18370">MTQPPGNDCDGGLLDRYLDGDLDAAEKARMAAHLEHCRTCRRQADAMVAFSQDFHDRIEQATDAVDFMALEKQVLTKALRQHRSRGGFSTFRASLKYAIPAAVTACILIFFAYPTFVAKSSPAPSAIINSFTGSVSSVMIFETPETRQTILWYNEDPDVESDQNAV</sequence>
<dbReference type="RefSeq" id="WP_155315430.1">
    <property type="nucleotide sequence ID" value="NZ_AP021874.1"/>
</dbReference>
<evidence type="ECO:0000256" key="1">
    <source>
        <dbReference type="SAM" id="Phobius"/>
    </source>
</evidence>
<dbReference type="EMBL" id="AP021874">
    <property type="protein sequence ID" value="BBO67144.1"/>
    <property type="molecule type" value="Genomic_DNA"/>
</dbReference>
<name>A0A5K7YLG5_9BACT</name>
<dbReference type="Proteomes" id="UP000427906">
    <property type="component" value="Chromosome"/>
</dbReference>
<evidence type="ECO:0000259" key="2">
    <source>
        <dbReference type="Pfam" id="PF13490"/>
    </source>
</evidence>
<dbReference type="KEGG" id="dalk:DSCA_10740"/>
<feature type="transmembrane region" description="Helical" evidence="1">
    <location>
        <begin position="97"/>
        <end position="116"/>
    </location>
</feature>
<dbReference type="Gene3D" id="1.10.10.1320">
    <property type="entry name" value="Anti-sigma factor, zinc-finger domain"/>
    <property type="match status" value="1"/>
</dbReference>
<accession>A0A5K7YLG5</accession>
<dbReference type="OrthoDB" id="5421417at2"/>
<dbReference type="AlphaFoldDB" id="A0A5K7YLG5"/>
<keyword evidence="1" id="KW-0472">Membrane</keyword>
<keyword evidence="1" id="KW-0812">Transmembrane</keyword>
<organism evidence="3 4">
    <name type="scientific">Desulfosarcina alkanivorans</name>
    <dbReference type="NCBI Taxonomy" id="571177"/>
    <lineage>
        <taxon>Bacteria</taxon>
        <taxon>Pseudomonadati</taxon>
        <taxon>Thermodesulfobacteriota</taxon>
        <taxon>Desulfobacteria</taxon>
        <taxon>Desulfobacterales</taxon>
        <taxon>Desulfosarcinaceae</taxon>
        <taxon>Desulfosarcina</taxon>
    </lineage>
</organism>
<evidence type="ECO:0000313" key="3">
    <source>
        <dbReference type="EMBL" id="BBO67144.1"/>
    </source>
</evidence>
<dbReference type="InterPro" id="IPR041916">
    <property type="entry name" value="Anti_sigma_zinc_sf"/>
</dbReference>
<keyword evidence="1" id="KW-1133">Transmembrane helix</keyword>
<protein>
    <recommendedName>
        <fullName evidence="2">Putative zinc-finger domain-containing protein</fullName>
    </recommendedName>
</protein>
<gene>
    <name evidence="3" type="ORF">DSCA_10740</name>
</gene>
<reference evidence="3 4" key="1">
    <citation type="submission" date="2019-11" db="EMBL/GenBank/DDBJ databases">
        <title>Comparative genomics of hydrocarbon-degrading Desulfosarcina strains.</title>
        <authorList>
            <person name="Watanabe M."/>
            <person name="Kojima H."/>
            <person name="Fukui M."/>
        </authorList>
    </citation>
    <scope>NUCLEOTIDE SEQUENCE [LARGE SCALE GENOMIC DNA]</scope>
    <source>
        <strain evidence="3 4">PL12</strain>
    </source>
</reference>